<comment type="caution">
    <text evidence="3">The sequence shown here is derived from an EMBL/GenBank/DDBJ whole genome shotgun (WGS) entry which is preliminary data.</text>
</comment>
<keyword evidence="4" id="KW-1185">Reference proteome</keyword>
<evidence type="ECO:0000313" key="3">
    <source>
        <dbReference type="EMBL" id="MBB5987352.1"/>
    </source>
</evidence>
<evidence type="ECO:0000256" key="1">
    <source>
        <dbReference type="SAM" id="SignalP"/>
    </source>
</evidence>
<dbReference type="InterPro" id="IPR025295">
    <property type="entry name" value="eCIS_core_dom"/>
</dbReference>
<sequence>MILVRIAALSSLSAAALLLASPVALAQARQPEAGAVTRALLADLQRAGEDMASEAMTQWILASRRDALRTGVSPMPRAVRTRLEGHFPAALLDRVRYRVGNGDELGFPTNSVKTNAVAITLDDVILFRHGADAAGDIRLWAHELVHVQQYERWGVRGFARRYTLDHRAVEAEAIAGATRFASARAGQAR</sequence>
<dbReference type="RefSeq" id="WP_184155842.1">
    <property type="nucleotide sequence ID" value="NZ_JACHKA010000001.1"/>
</dbReference>
<dbReference type="Proteomes" id="UP001138540">
    <property type="component" value="Unassembled WGS sequence"/>
</dbReference>
<dbReference type="Pfam" id="PF13699">
    <property type="entry name" value="eCIS_core"/>
    <property type="match status" value="1"/>
</dbReference>
<accession>A0ABR6NL15</accession>
<organism evidence="3 4">
    <name type="scientific">Sphingobium lignivorans</name>
    <dbReference type="NCBI Taxonomy" id="2735886"/>
    <lineage>
        <taxon>Bacteria</taxon>
        <taxon>Pseudomonadati</taxon>
        <taxon>Pseudomonadota</taxon>
        <taxon>Alphaproteobacteria</taxon>
        <taxon>Sphingomonadales</taxon>
        <taxon>Sphingomonadaceae</taxon>
        <taxon>Sphingobium</taxon>
    </lineage>
</organism>
<gene>
    <name evidence="3" type="ORF">HNP60_003326</name>
</gene>
<protein>
    <recommendedName>
        <fullName evidence="2">eCIS core domain-containing protein</fullName>
    </recommendedName>
</protein>
<feature type="chain" id="PRO_5046266168" description="eCIS core domain-containing protein" evidence="1">
    <location>
        <begin position="27"/>
        <end position="189"/>
    </location>
</feature>
<evidence type="ECO:0000313" key="4">
    <source>
        <dbReference type="Proteomes" id="UP001138540"/>
    </source>
</evidence>
<evidence type="ECO:0000259" key="2">
    <source>
        <dbReference type="Pfam" id="PF13699"/>
    </source>
</evidence>
<feature type="signal peptide" evidence="1">
    <location>
        <begin position="1"/>
        <end position="26"/>
    </location>
</feature>
<keyword evidence="1" id="KW-0732">Signal</keyword>
<proteinExistence type="predicted"/>
<name>A0ABR6NL15_9SPHN</name>
<dbReference type="EMBL" id="JACHKA010000001">
    <property type="protein sequence ID" value="MBB5987352.1"/>
    <property type="molecule type" value="Genomic_DNA"/>
</dbReference>
<reference evidence="3 4" key="1">
    <citation type="submission" date="2020-08" db="EMBL/GenBank/DDBJ databases">
        <title>Exploring microbial biodiversity for novel pathways involved in the catabolism of aromatic compounds derived from lignin.</title>
        <authorList>
            <person name="Elkins J."/>
        </authorList>
    </citation>
    <scope>NUCLEOTIDE SEQUENCE [LARGE SCALE GENOMIC DNA]</scope>
    <source>
        <strain evidence="3 4">B1D3A</strain>
    </source>
</reference>
<feature type="domain" description="eCIS core" evidence="2">
    <location>
        <begin position="74"/>
        <end position="153"/>
    </location>
</feature>